<reference evidence="1 2" key="1">
    <citation type="submission" date="2020-08" db="EMBL/GenBank/DDBJ databases">
        <title>Genomic Encyclopedia of Type Strains, Phase IV (KMG-IV): sequencing the most valuable type-strain genomes for metagenomic binning, comparative biology and taxonomic classification.</title>
        <authorList>
            <person name="Goeker M."/>
        </authorList>
    </citation>
    <scope>NUCLEOTIDE SEQUENCE [LARGE SCALE GENOMIC DNA]</scope>
    <source>
        <strain evidence="1 2">DSM 26385</strain>
    </source>
</reference>
<name>A0A7W6P1P0_9HYPH</name>
<accession>A0A7W6P1P0</accession>
<dbReference type="RefSeq" id="WP_183791197.1">
    <property type="nucleotide sequence ID" value="NZ_JACIDU010000005.1"/>
</dbReference>
<comment type="caution">
    <text evidence="1">The sequence shown here is derived from an EMBL/GenBank/DDBJ whole genome shotgun (WGS) entry which is preliminary data.</text>
</comment>
<evidence type="ECO:0000313" key="1">
    <source>
        <dbReference type="EMBL" id="MBB4103041.1"/>
    </source>
</evidence>
<protein>
    <submittedName>
        <fullName evidence="1">Uncharacterized protein</fullName>
    </submittedName>
</protein>
<dbReference type="EMBL" id="JACIDU010000005">
    <property type="protein sequence ID" value="MBB4103041.1"/>
    <property type="molecule type" value="Genomic_DNA"/>
</dbReference>
<proteinExistence type="predicted"/>
<sequence length="145" mass="16340">MTTTITVKANHGWPVLVSLLNPETGDPYQPATRIEPDQERIYHATGTTDVHIHEVQPDECVHSRPYFEYSLGEIVKFDGSSRRGRVIGRTEMIGSAASYYVRHFNTFGDIQKDWFSAHDLAHVDGKDSRDTVDMTEKVSTFPDAA</sequence>
<evidence type="ECO:0000313" key="2">
    <source>
        <dbReference type="Proteomes" id="UP000584824"/>
    </source>
</evidence>
<dbReference type="AlphaFoldDB" id="A0A7W6P1P0"/>
<organism evidence="1 2">
    <name type="scientific">Allorhizobium borbori</name>
    <dbReference type="NCBI Taxonomy" id="485907"/>
    <lineage>
        <taxon>Bacteria</taxon>
        <taxon>Pseudomonadati</taxon>
        <taxon>Pseudomonadota</taxon>
        <taxon>Alphaproteobacteria</taxon>
        <taxon>Hyphomicrobiales</taxon>
        <taxon>Rhizobiaceae</taxon>
        <taxon>Rhizobium/Agrobacterium group</taxon>
        <taxon>Allorhizobium</taxon>
    </lineage>
</organism>
<keyword evidence="2" id="KW-1185">Reference proteome</keyword>
<dbReference type="Proteomes" id="UP000584824">
    <property type="component" value="Unassembled WGS sequence"/>
</dbReference>
<gene>
    <name evidence="1" type="ORF">GGQ66_001596</name>
</gene>